<accession>A0A8S2GB14</accession>
<comment type="caution">
    <text evidence="1">The sequence shown here is derived from an EMBL/GenBank/DDBJ whole genome shotgun (WGS) entry which is preliminary data.</text>
</comment>
<evidence type="ECO:0000313" key="3">
    <source>
        <dbReference type="Proteomes" id="UP000677228"/>
    </source>
</evidence>
<proteinExistence type="predicted"/>
<evidence type="ECO:0000313" key="2">
    <source>
        <dbReference type="EMBL" id="CAF4529514.1"/>
    </source>
</evidence>
<protein>
    <submittedName>
        <fullName evidence="1">Uncharacterized protein</fullName>
    </submittedName>
</protein>
<feature type="non-terminal residue" evidence="1">
    <location>
        <position position="1"/>
    </location>
</feature>
<dbReference type="Proteomes" id="UP000682733">
    <property type="component" value="Unassembled WGS sequence"/>
</dbReference>
<evidence type="ECO:0000313" key="1">
    <source>
        <dbReference type="EMBL" id="CAF1665299.1"/>
    </source>
</evidence>
<organism evidence="1 3">
    <name type="scientific">Didymodactylos carnosus</name>
    <dbReference type="NCBI Taxonomy" id="1234261"/>
    <lineage>
        <taxon>Eukaryota</taxon>
        <taxon>Metazoa</taxon>
        <taxon>Spiralia</taxon>
        <taxon>Gnathifera</taxon>
        <taxon>Rotifera</taxon>
        <taxon>Eurotatoria</taxon>
        <taxon>Bdelloidea</taxon>
        <taxon>Philodinida</taxon>
        <taxon>Philodinidae</taxon>
        <taxon>Didymodactylos</taxon>
    </lineage>
</organism>
<reference evidence="1" key="1">
    <citation type="submission" date="2021-02" db="EMBL/GenBank/DDBJ databases">
        <authorList>
            <person name="Nowell W R."/>
        </authorList>
    </citation>
    <scope>NUCLEOTIDE SEQUENCE</scope>
</reference>
<sequence length="32" mass="3874">VRTICQQLDKGEMTDDIRKELNKWEEDPELIK</sequence>
<gene>
    <name evidence="1" type="ORF">OVA965_LOCUS45479</name>
    <name evidence="2" type="ORF">TMI583_LOCUS48999</name>
</gene>
<dbReference type="EMBL" id="CAJOBA010103724">
    <property type="protein sequence ID" value="CAF4529514.1"/>
    <property type="molecule type" value="Genomic_DNA"/>
</dbReference>
<dbReference type="EMBL" id="CAJNOK010071969">
    <property type="protein sequence ID" value="CAF1665299.1"/>
    <property type="molecule type" value="Genomic_DNA"/>
</dbReference>
<name>A0A8S2GB14_9BILA</name>
<dbReference type="Proteomes" id="UP000677228">
    <property type="component" value="Unassembled WGS sequence"/>
</dbReference>
<dbReference type="AlphaFoldDB" id="A0A8S2GB14"/>